<evidence type="ECO:0000313" key="12">
    <source>
        <dbReference type="Proteomes" id="UP000028878"/>
    </source>
</evidence>
<keyword evidence="12" id="KW-1185">Reference proteome</keyword>
<sequence length="671" mass="70392">MKTLLIANRGEIAVRVMRTARRLGLRTVAVYSDADRDAGHVRAADAAVRIGAAAPRASYLDIEALLAAARAAGADAVHPGYGFLAENAAFAAACEAAGLVFVGPSAEAIEAMGNKALAKQRMREAGVPCIPGYDGEDTRNERFIDEAARIGFPLMVKAAAGGGGRGMRLVMQASDLPAALDSARSEAQGAFGDGRLILERALMAPRHVEVQVMADAHGRTIHLGERDCSIQRRHQKIVEEAPSPAVDAALRERMGASAVAVARQIGYRGAGTVEFLLDTDGAYYFMEMNTRLQVEHPVTEAVTGLDLVELQLRVAAGEPLPIAQEDVHLRGHAIEVRLCAESPASDFLPQTGTIARWRAAEGARTDHALRDGSVVSPWYDSMLAKVIAHGATREQAARQLADALDRTVCLGLPTNRSFLAMVLRHPAFLSGDFSTGFIGRHFPGNAERAAPVPDAVWTVAAAALATLPAPEHAVGGEFLGWSSTGVHARSVRLGLGLASGEAPRRFAVHANGDSVGVRDAQGNVRTVRWLGLPEGDRLRLELDGLACEALAVRGARGIALQMTGVEAGAEAVFEDLTFEPAASAGGPGASGSLRAPLNGRVVKVLRQAGEAVRRGDPIVVLEAMKMEHVLAAPHDGTVAELGVDEGQQVAPGQALARVEAVQGVAQAAAVN</sequence>
<dbReference type="CDD" id="cd06850">
    <property type="entry name" value="biotinyl_domain"/>
    <property type="match status" value="1"/>
</dbReference>
<dbReference type="PROSITE" id="PS50979">
    <property type="entry name" value="BC"/>
    <property type="match status" value="1"/>
</dbReference>
<dbReference type="FunFam" id="2.40.50.100:FF:000003">
    <property type="entry name" value="Acetyl-CoA carboxylase biotin carboxyl carrier protein"/>
    <property type="match status" value="1"/>
</dbReference>
<dbReference type="Gene3D" id="2.40.50.100">
    <property type="match status" value="1"/>
</dbReference>
<dbReference type="NCBIfam" id="NF006367">
    <property type="entry name" value="PRK08591.1"/>
    <property type="match status" value="1"/>
</dbReference>
<evidence type="ECO:0000256" key="2">
    <source>
        <dbReference type="ARBA" id="ARBA00022598"/>
    </source>
</evidence>
<protein>
    <submittedName>
        <fullName evidence="11">Carbamoyl-phosphate synthase L chain/biotin carboxylase</fullName>
    </submittedName>
</protein>
<keyword evidence="4 7" id="KW-0067">ATP-binding</keyword>
<reference evidence="12" key="1">
    <citation type="submission" date="2014-11" db="EMBL/GenBank/DDBJ databases">
        <title>Draft genome sequence of Hydrogenophaga intermedia S1.</title>
        <authorList>
            <person name="Gan H.M."/>
            <person name="Chew T.H."/>
            <person name="Stolz A."/>
        </authorList>
    </citation>
    <scope>NUCLEOTIDE SEQUENCE [LARGE SCALE GENOMIC DNA]</scope>
    <source>
        <strain evidence="12">S1</strain>
    </source>
</reference>
<dbReference type="EMBL" id="CCAE010000051">
    <property type="protein sequence ID" value="CDN89728.1"/>
    <property type="molecule type" value="Genomic_DNA"/>
</dbReference>
<dbReference type="FunFam" id="3.30.1490.20:FF:000003">
    <property type="entry name" value="acetyl-CoA carboxylase isoform X1"/>
    <property type="match status" value="1"/>
</dbReference>
<dbReference type="Proteomes" id="UP000028878">
    <property type="component" value="Unassembled WGS sequence"/>
</dbReference>
<dbReference type="Pfam" id="PF00289">
    <property type="entry name" value="Biotin_carb_N"/>
    <property type="match status" value="1"/>
</dbReference>
<dbReference type="InterPro" id="IPR000089">
    <property type="entry name" value="Biotin_lipoyl"/>
</dbReference>
<dbReference type="GO" id="GO:0046872">
    <property type="term" value="F:metal ion binding"/>
    <property type="evidence" value="ECO:0007669"/>
    <property type="project" value="InterPro"/>
</dbReference>
<dbReference type="PROSITE" id="PS00188">
    <property type="entry name" value="BIOTIN"/>
    <property type="match status" value="1"/>
</dbReference>
<dbReference type="PROSITE" id="PS00866">
    <property type="entry name" value="CPSASE_1"/>
    <property type="match status" value="1"/>
</dbReference>
<proteinExistence type="predicted"/>
<evidence type="ECO:0000256" key="5">
    <source>
        <dbReference type="ARBA" id="ARBA00022946"/>
    </source>
</evidence>
<dbReference type="FunFam" id="3.40.50.20:FF:000010">
    <property type="entry name" value="Propionyl-CoA carboxylase subunit alpha"/>
    <property type="match status" value="1"/>
</dbReference>
<dbReference type="InterPro" id="IPR050856">
    <property type="entry name" value="Biotin_carboxylase_complex"/>
</dbReference>
<dbReference type="SUPFAM" id="SSF51246">
    <property type="entry name" value="Rudiment single hybrid motif"/>
    <property type="match status" value="1"/>
</dbReference>
<dbReference type="PROSITE" id="PS00867">
    <property type="entry name" value="CPSASE_2"/>
    <property type="match status" value="1"/>
</dbReference>
<dbReference type="InterPro" id="IPR005479">
    <property type="entry name" value="CPAse_ATP-bd"/>
</dbReference>
<dbReference type="InterPro" id="IPR011053">
    <property type="entry name" value="Single_hybrid_motif"/>
</dbReference>
<organism evidence="11 12">
    <name type="scientific">Hydrogenophaga intermedia</name>
    <dbReference type="NCBI Taxonomy" id="65786"/>
    <lineage>
        <taxon>Bacteria</taxon>
        <taxon>Pseudomonadati</taxon>
        <taxon>Pseudomonadota</taxon>
        <taxon>Betaproteobacteria</taxon>
        <taxon>Burkholderiales</taxon>
        <taxon>Comamonadaceae</taxon>
        <taxon>Hydrogenophaga</taxon>
    </lineage>
</organism>
<evidence type="ECO:0000259" key="9">
    <source>
        <dbReference type="PROSITE" id="PS50975"/>
    </source>
</evidence>
<dbReference type="PANTHER" id="PTHR18866">
    <property type="entry name" value="CARBOXYLASE:PYRUVATE/ACETYL-COA/PROPIONYL-COA CARBOXYLASE"/>
    <property type="match status" value="1"/>
</dbReference>
<dbReference type="SUPFAM" id="SSF52440">
    <property type="entry name" value="PreATP-grasp domain"/>
    <property type="match status" value="1"/>
</dbReference>
<dbReference type="InterPro" id="IPR005481">
    <property type="entry name" value="BC-like_N"/>
</dbReference>
<dbReference type="RefSeq" id="WP_009517885.1">
    <property type="nucleotide sequence ID" value="NZ_CCAE010000051.1"/>
</dbReference>
<dbReference type="PROSITE" id="PS50968">
    <property type="entry name" value="BIOTINYL_LIPOYL"/>
    <property type="match status" value="1"/>
</dbReference>
<comment type="cofactor">
    <cofactor evidence="1">
        <name>biotin</name>
        <dbReference type="ChEBI" id="CHEBI:57586"/>
    </cofactor>
</comment>
<dbReference type="Pfam" id="PF02786">
    <property type="entry name" value="CPSase_L_D2"/>
    <property type="match status" value="1"/>
</dbReference>
<gene>
    <name evidence="11" type="ORF">BN948_04168</name>
</gene>
<dbReference type="InterPro" id="IPR011764">
    <property type="entry name" value="Biotin_carboxylation_dom"/>
</dbReference>
<evidence type="ECO:0000256" key="4">
    <source>
        <dbReference type="ARBA" id="ARBA00022840"/>
    </source>
</evidence>
<keyword evidence="6" id="KW-0092">Biotin</keyword>
<accession>A0A1L1PIH3</accession>
<feature type="domain" description="Biotin carboxylation" evidence="10">
    <location>
        <begin position="1"/>
        <end position="443"/>
    </location>
</feature>
<dbReference type="InterPro" id="IPR001882">
    <property type="entry name" value="Biotin_BS"/>
</dbReference>
<dbReference type="Pfam" id="PF00364">
    <property type="entry name" value="Biotin_lipoyl"/>
    <property type="match status" value="1"/>
</dbReference>
<dbReference type="PROSITE" id="PS50975">
    <property type="entry name" value="ATP_GRASP"/>
    <property type="match status" value="1"/>
</dbReference>
<dbReference type="SUPFAM" id="SSF56059">
    <property type="entry name" value="Glutathione synthetase ATP-binding domain-like"/>
    <property type="match status" value="1"/>
</dbReference>
<keyword evidence="5" id="KW-0809">Transit peptide</keyword>
<dbReference type="SUPFAM" id="SSF51230">
    <property type="entry name" value="Single hybrid motif"/>
    <property type="match status" value="1"/>
</dbReference>
<dbReference type="InterPro" id="IPR005482">
    <property type="entry name" value="Biotin_COase_C"/>
</dbReference>
<evidence type="ECO:0000256" key="3">
    <source>
        <dbReference type="ARBA" id="ARBA00022741"/>
    </source>
</evidence>
<evidence type="ECO:0000313" key="11">
    <source>
        <dbReference type="EMBL" id="CDN89728.1"/>
    </source>
</evidence>
<dbReference type="Pfam" id="PF02785">
    <property type="entry name" value="Biotin_carb_C"/>
    <property type="match status" value="1"/>
</dbReference>
<evidence type="ECO:0000256" key="7">
    <source>
        <dbReference type="PROSITE-ProRule" id="PRU00409"/>
    </source>
</evidence>
<evidence type="ECO:0000256" key="1">
    <source>
        <dbReference type="ARBA" id="ARBA00001953"/>
    </source>
</evidence>
<keyword evidence="3 7" id="KW-0547">Nucleotide-binding</keyword>
<feature type="domain" description="ATP-grasp" evidence="9">
    <location>
        <begin position="119"/>
        <end position="316"/>
    </location>
</feature>
<dbReference type="InterPro" id="IPR011761">
    <property type="entry name" value="ATP-grasp"/>
</dbReference>
<dbReference type="InterPro" id="IPR011054">
    <property type="entry name" value="Rudment_hybrid_motif"/>
</dbReference>
<dbReference type="SMART" id="SM00878">
    <property type="entry name" value="Biotin_carb_C"/>
    <property type="match status" value="1"/>
</dbReference>
<dbReference type="AlphaFoldDB" id="A0A1L1PIH3"/>
<keyword evidence="2" id="KW-0436">Ligase</keyword>
<dbReference type="InterPro" id="IPR016185">
    <property type="entry name" value="PreATP-grasp_dom_sf"/>
</dbReference>
<dbReference type="Gene3D" id="3.30.470.20">
    <property type="entry name" value="ATP-grasp fold, B domain"/>
    <property type="match status" value="1"/>
</dbReference>
<evidence type="ECO:0000259" key="8">
    <source>
        <dbReference type="PROSITE" id="PS50968"/>
    </source>
</evidence>
<dbReference type="GO" id="GO:0005524">
    <property type="term" value="F:ATP binding"/>
    <property type="evidence" value="ECO:0007669"/>
    <property type="project" value="UniProtKB-UniRule"/>
</dbReference>
<evidence type="ECO:0000259" key="10">
    <source>
        <dbReference type="PROSITE" id="PS50979"/>
    </source>
</evidence>
<dbReference type="PANTHER" id="PTHR18866:SF33">
    <property type="entry name" value="METHYLCROTONOYL-COA CARBOXYLASE SUBUNIT ALPHA, MITOCHONDRIAL-RELATED"/>
    <property type="match status" value="1"/>
</dbReference>
<feature type="domain" description="Lipoyl-binding" evidence="8">
    <location>
        <begin position="581"/>
        <end position="659"/>
    </location>
</feature>
<dbReference type="GO" id="GO:0016874">
    <property type="term" value="F:ligase activity"/>
    <property type="evidence" value="ECO:0007669"/>
    <property type="project" value="UniProtKB-KW"/>
</dbReference>
<name>A0A1L1PIH3_HYDIT</name>
<dbReference type="FunFam" id="3.30.470.20:FF:000028">
    <property type="entry name" value="Methylcrotonoyl-CoA carboxylase subunit alpha, mitochondrial"/>
    <property type="match status" value="1"/>
</dbReference>
<evidence type="ECO:0000256" key="6">
    <source>
        <dbReference type="ARBA" id="ARBA00023267"/>
    </source>
</evidence>